<feature type="transmembrane region" description="Helical" evidence="8">
    <location>
        <begin position="42"/>
        <end position="59"/>
    </location>
</feature>
<dbReference type="EMBL" id="JACSGR010000001">
    <property type="protein sequence ID" value="MBH5328105.1"/>
    <property type="molecule type" value="Genomic_DNA"/>
</dbReference>
<dbReference type="Pfam" id="PF00854">
    <property type="entry name" value="PTR2"/>
    <property type="match status" value="1"/>
</dbReference>
<evidence type="ECO:0000256" key="2">
    <source>
        <dbReference type="ARBA" id="ARBA00022448"/>
    </source>
</evidence>
<keyword evidence="7 8" id="KW-0472">Membrane</keyword>
<keyword evidence="5" id="KW-0653">Protein transport</keyword>
<feature type="transmembrane region" description="Helical" evidence="8">
    <location>
        <begin position="437"/>
        <end position="455"/>
    </location>
</feature>
<gene>
    <name evidence="10" type="ORF">H9Q10_00235</name>
</gene>
<feature type="transmembrane region" description="Helical" evidence="8">
    <location>
        <begin position="104"/>
        <end position="133"/>
    </location>
</feature>
<sequence length="497" mass="53653">MTTPTNEQVAAAPAVGAGARADFFGHPRQLGTLFHIELWERFSFYGMQAILLIYLYYEVTKGGLGMNETKAAAIVGAYNGSIYLATILSGWLSDRLLGAEKTLFWSGVVVMLGHVALAVLPSLSGLVVGLLLIALGSGGVKSSAGAMVGSLYEEEANRSLRDAGFSIFYTAINIGGFVGPLIVGVLQVKFGFHYGFGAAAVGMAFGLWQYWRGRASLPHTPPDNPLPKQKYGTALGVAVAGLAVIGGCIAAGLLTLDNFSQVLLGTVIVTSLLYFIRLFRDPQISSDERRHVVAYVPLFIVMCLFWAVWSQVFTVVTVYFDQDQAALRMIGGFEIPVAWLSALQSLWVIVFAGLMAALWTKMGYRQPRTPMKFTMAMVILGVSYLCFIPFLTSGTVMPLVIMALLLLTITISELLLSPISLSLATKIAPKSFKTQMVSFNFLTLSLGFTLGGVLVDEYYVAEKAVEFYGLLGALGIGGGVVLMLMMRKLNRMLSDVD</sequence>
<evidence type="ECO:0000256" key="6">
    <source>
        <dbReference type="ARBA" id="ARBA00022989"/>
    </source>
</evidence>
<accession>A0ABS0N754</accession>
<feature type="transmembrane region" description="Helical" evidence="8">
    <location>
        <begin position="192"/>
        <end position="211"/>
    </location>
</feature>
<comment type="caution">
    <text evidence="10">The sequence shown here is derived from an EMBL/GenBank/DDBJ whole genome shotgun (WGS) entry which is preliminary data.</text>
</comment>
<dbReference type="RefSeq" id="WP_197902043.1">
    <property type="nucleotide sequence ID" value="NZ_JACSGR010000001.1"/>
</dbReference>
<evidence type="ECO:0000256" key="7">
    <source>
        <dbReference type="ARBA" id="ARBA00023136"/>
    </source>
</evidence>
<dbReference type="NCBIfam" id="TIGR00924">
    <property type="entry name" value="yjdL_sub1_fam"/>
    <property type="match status" value="1"/>
</dbReference>
<feature type="transmembrane region" description="Helical" evidence="8">
    <location>
        <begin position="71"/>
        <end position="92"/>
    </location>
</feature>
<feature type="domain" description="Major facilitator superfamily (MFS) profile" evidence="9">
    <location>
        <begin position="32"/>
        <end position="490"/>
    </location>
</feature>
<keyword evidence="3" id="KW-1003">Cell membrane</keyword>
<feature type="transmembrane region" description="Helical" evidence="8">
    <location>
        <begin position="167"/>
        <end position="186"/>
    </location>
</feature>
<reference evidence="10 11" key="1">
    <citation type="submission" date="2020-09" db="EMBL/GenBank/DDBJ databases">
        <title>Eikenella S3660 sp. nov., isolated from a throat swab.</title>
        <authorList>
            <person name="Buhl M."/>
        </authorList>
    </citation>
    <scope>NUCLEOTIDE SEQUENCE [LARGE SCALE GENOMIC DNA]</scope>
    <source>
        <strain evidence="10 11">S3360</strain>
    </source>
</reference>
<feature type="transmembrane region" description="Helical" evidence="8">
    <location>
        <begin position="292"/>
        <end position="319"/>
    </location>
</feature>
<feature type="transmembrane region" description="Helical" evidence="8">
    <location>
        <begin position="339"/>
        <end position="359"/>
    </location>
</feature>
<evidence type="ECO:0000313" key="11">
    <source>
        <dbReference type="Proteomes" id="UP000768471"/>
    </source>
</evidence>
<name>A0ABS0N754_9NEIS</name>
<dbReference type="InterPro" id="IPR020846">
    <property type="entry name" value="MFS_dom"/>
</dbReference>
<keyword evidence="4 8" id="KW-0812">Transmembrane</keyword>
<evidence type="ECO:0000259" key="9">
    <source>
        <dbReference type="PROSITE" id="PS50850"/>
    </source>
</evidence>
<keyword evidence="5" id="KW-0571">Peptide transport</keyword>
<dbReference type="SUPFAM" id="SSF103473">
    <property type="entry name" value="MFS general substrate transporter"/>
    <property type="match status" value="1"/>
</dbReference>
<feature type="transmembrane region" description="Helical" evidence="8">
    <location>
        <begin position="232"/>
        <end position="256"/>
    </location>
</feature>
<feature type="transmembrane region" description="Helical" evidence="8">
    <location>
        <begin position="396"/>
        <end position="416"/>
    </location>
</feature>
<dbReference type="InterPro" id="IPR005279">
    <property type="entry name" value="Dipep/tripep_permease"/>
</dbReference>
<keyword evidence="11" id="KW-1185">Reference proteome</keyword>
<dbReference type="InterPro" id="IPR000109">
    <property type="entry name" value="POT_fam"/>
</dbReference>
<keyword evidence="2" id="KW-0813">Transport</keyword>
<dbReference type="InterPro" id="IPR050171">
    <property type="entry name" value="MFS_Transporters"/>
</dbReference>
<evidence type="ECO:0000256" key="5">
    <source>
        <dbReference type="ARBA" id="ARBA00022856"/>
    </source>
</evidence>
<dbReference type="Gene3D" id="1.20.1250.20">
    <property type="entry name" value="MFS general substrate transporter like domains"/>
    <property type="match status" value="1"/>
</dbReference>
<feature type="transmembrane region" description="Helical" evidence="8">
    <location>
        <begin position="262"/>
        <end position="280"/>
    </location>
</feature>
<keyword evidence="6 8" id="KW-1133">Transmembrane helix</keyword>
<feature type="transmembrane region" description="Helical" evidence="8">
    <location>
        <begin position="371"/>
        <end position="390"/>
    </location>
</feature>
<evidence type="ECO:0000256" key="8">
    <source>
        <dbReference type="SAM" id="Phobius"/>
    </source>
</evidence>
<evidence type="ECO:0000256" key="4">
    <source>
        <dbReference type="ARBA" id="ARBA00022692"/>
    </source>
</evidence>
<feature type="transmembrane region" description="Helical" evidence="8">
    <location>
        <begin position="467"/>
        <end position="485"/>
    </location>
</feature>
<dbReference type="PANTHER" id="PTHR23517">
    <property type="entry name" value="RESISTANCE PROTEIN MDTM, PUTATIVE-RELATED-RELATED"/>
    <property type="match status" value="1"/>
</dbReference>
<organism evidence="10 11">
    <name type="scientific">Eikenella glucosivorans</name>
    <dbReference type="NCBI Taxonomy" id="2766967"/>
    <lineage>
        <taxon>Bacteria</taxon>
        <taxon>Pseudomonadati</taxon>
        <taxon>Pseudomonadota</taxon>
        <taxon>Betaproteobacteria</taxon>
        <taxon>Neisseriales</taxon>
        <taxon>Neisseriaceae</taxon>
        <taxon>Eikenella</taxon>
    </lineage>
</organism>
<evidence type="ECO:0000313" key="10">
    <source>
        <dbReference type="EMBL" id="MBH5328105.1"/>
    </source>
</evidence>
<dbReference type="CDD" id="cd17346">
    <property type="entry name" value="MFS_DtpA_like"/>
    <property type="match status" value="1"/>
</dbReference>
<evidence type="ECO:0000256" key="3">
    <source>
        <dbReference type="ARBA" id="ARBA00022475"/>
    </source>
</evidence>
<dbReference type="InterPro" id="IPR036259">
    <property type="entry name" value="MFS_trans_sf"/>
</dbReference>
<dbReference type="PANTHER" id="PTHR23517:SF15">
    <property type="entry name" value="PROTON-DEPENDENT OLIGOPEPTIDE FAMILY TRANSPORT PROTEIN"/>
    <property type="match status" value="1"/>
</dbReference>
<dbReference type="Proteomes" id="UP000768471">
    <property type="component" value="Unassembled WGS sequence"/>
</dbReference>
<dbReference type="PROSITE" id="PS50850">
    <property type="entry name" value="MFS"/>
    <property type="match status" value="1"/>
</dbReference>
<protein>
    <submittedName>
        <fullName evidence="10">MFS transporter</fullName>
    </submittedName>
</protein>
<evidence type="ECO:0000256" key="1">
    <source>
        <dbReference type="ARBA" id="ARBA00004651"/>
    </source>
</evidence>
<proteinExistence type="predicted"/>
<comment type="subcellular location">
    <subcellularLocation>
        <location evidence="1">Cell membrane</location>
        <topology evidence="1">Multi-pass membrane protein</topology>
    </subcellularLocation>
</comment>